<feature type="region of interest" description="Disordered" evidence="1">
    <location>
        <begin position="13"/>
        <end position="39"/>
    </location>
</feature>
<comment type="caution">
    <text evidence="2">The sequence shown here is derived from an EMBL/GenBank/DDBJ whole genome shotgun (WGS) entry which is preliminary data.</text>
</comment>
<evidence type="ECO:0000313" key="3">
    <source>
        <dbReference type="Proteomes" id="UP000283458"/>
    </source>
</evidence>
<reference evidence="2 3" key="1">
    <citation type="submission" date="2018-09" db="EMBL/GenBank/DDBJ databases">
        <authorList>
            <person name="Zhu H."/>
        </authorList>
    </citation>
    <scope>NUCLEOTIDE SEQUENCE [LARGE SCALE GENOMIC DNA]</scope>
    <source>
        <strain evidence="2 3">K2W22B-5</strain>
    </source>
</reference>
<sequence>MSADTIQAALFGAFGLSPPSRPPDPAPADRFPTFTRPAAPPVALNPLRLAVGGTVTHSPKR</sequence>
<name>A0A418W4H4_9PROT</name>
<dbReference type="RefSeq" id="WP_119830480.1">
    <property type="nucleotide sequence ID" value="NZ_QYUL01000001.1"/>
</dbReference>
<evidence type="ECO:0000313" key="2">
    <source>
        <dbReference type="EMBL" id="RJF84847.1"/>
    </source>
</evidence>
<accession>A0A418W4H4</accession>
<organism evidence="2 3">
    <name type="scientific">Azospirillum cavernae</name>
    <dbReference type="NCBI Taxonomy" id="2320860"/>
    <lineage>
        <taxon>Bacteria</taxon>
        <taxon>Pseudomonadati</taxon>
        <taxon>Pseudomonadota</taxon>
        <taxon>Alphaproteobacteria</taxon>
        <taxon>Rhodospirillales</taxon>
        <taxon>Azospirillaceae</taxon>
        <taxon>Azospirillum</taxon>
    </lineage>
</organism>
<protein>
    <submittedName>
        <fullName evidence="2">Uncharacterized protein</fullName>
    </submittedName>
</protein>
<dbReference type="EMBL" id="QYUL01000001">
    <property type="protein sequence ID" value="RJF84847.1"/>
    <property type="molecule type" value="Genomic_DNA"/>
</dbReference>
<gene>
    <name evidence="2" type="ORF">D3877_10235</name>
</gene>
<dbReference type="Proteomes" id="UP000283458">
    <property type="component" value="Unassembled WGS sequence"/>
</dbReference>
<proteinExistence type="predicted"/>
<dbReference type="AlphaFoldDB" id="A0A418W4H4"/>
<keyword evidence="3" id="KW-1185">Reference proteome</keyword>
<evidence type="ECO:0000256" key="1">
    <source>
        <dbReference type="SAM" id="MobiDB-lite"/>
    </source>
</evidence>